<dbReference type="AlphaFoldDB" id="A0A0N7KNY7"/>
<reference evidence="3" key="1">
    <citation type="journal article" date="2005" name="Nature">
        <title>The map-based sequence of the rice genome.</title>
        <authorList>
            <consortium name="International rice genome sequencing project (IRGSP)"/>
            <person name="Matsumoto T."/>
            <person name="Wu J."/>
            <person name="Kanamori H."/>
            <person name="Katayose Y."/>
            <person name="Fujisawa M."/>
            <person name="Namiki N."/>
            <person name="Mizuno H."/>
            <person name="Yamamoto K."/>
            <person name="Antonio B.A."/>
            <person name="Baba T."/>
            <person name="Sakata K."/>
            <person name="Nagamura Y."/>
            <person name="Aoki H."/>
            <person name="Arikawa K."/>
            <person name="Arita K."/>
            <person name="Bito T."/>
            <person name="Chiden Y."/>
            <person name="Fujitsuka N."/>
            <person name="Fukunaka R."/>
            <person name="Hamada M."/>
            <person name="Harada C."/>
            <person name="Hayashi A."/>
            <person name="Hijishita S."/>
            <person name="Honda M."/>
            <person name="Hosokawa S."/>
            <person name="Ichikawa Y."/>
            <person name="Idonuma A."/>
            <person name="Iijima M."/>
            <person name="Ikeda M."/>
            <person name="Ikeno M."/>
            <person name="Ito K."/>
            <person name="Ito S."/>
            <person name="Ito T."/>
            <person name="Ito Y."/>
            <person name="Ito Y."/>
            <person name="Iwabuchi A."/>
            <person name="Kamiya K."/>
            <person name="Karasawa W."/>
            <person name="Kurita K."/>
            <person name="Katagiri S."/>
            <person name="Kikuta A."/>
            <person name="Kobayashi H."/>
            <person name="Kobayashi N."/>
            <person name="Machita K."/>
            <person name="Maehara T."/>
            <person name="Masukawa M."/>
            <person name="Mizubayashi T."/>
            <person name="Mukai Y."/>
            <person name="Nagasaki H."/>
            <person name="Nagata Y."/>
            <person name="Naito S."/>
            <person name="Nakashima M."/>
            <person name="Nakama Y."/>
            <person name="Nakamichi Y."/>
            <person name="Nakamura M."/>
            <person name="Meguro A."/>
            <person name="Negishi M."/>
            <person name="Ohta I."/>
            <person name="Ohta T."/>
            <person name="Okamoto M."/>
            <person name="Ono N."/>
            <person name="Saji S."/>
            <person name="Sakaguchi M."/>
            <person name="Sakai K."/>
            <person name="Shibata M."/>
            <person name="Shimokawa T."/>
            <person name="Song J."/>
            <person name="Takazaki Y."/>
            <person name="Terasawa K."/>
            <person name="Tsugane M."/>
            <person name="Tsuji K."/>
            <person name="Ueda S."/>
            <person name="Waki K."/>
            <person name="Yamagata H."/>
            <person name="Yamamoto M."/>
            <person name="Yamamoto S."/>
            <person name="Yamane H."/>
            <person name="Yoshiki S."/>
            <person name="Yoshihara R."/>
            <person name="Yukawa K."/>
            <person name="Zhong H."/>
            <person name="Yano M."/>
            <person name="Yuan Q."/>
            <person name="Ouyang S."/>
            <person name="Liu J."/>
            <person name="Jones K.M."/>
            <person name="Gansberger K."/>
            <person name="Moffat K."/>
            <person name="Hill J."/>
            <person name="Bera J."/>
            <person name="Fadrosh D."/>
            <person name="Jin S."/>
            <person name="Johri S."/>
            <person name="Kim M."/>
            <person name="Overton L."/>
            <person name="Reardon M."/>
            <person name="Tsitrin T."/>
            <person name="Vuong H."/>
            <person name="Weaver B."/>
            <person name="Ciecko A."/>
            <person name="Tallon L."/>
            <person name="Jackson J."/>
            <person name="Pai G."/>
            <person name="Aken S.V."/>
            <person name="Utterback T."/>
            <person name="Reidmuller S."/>
            <person name="Feldblyum T."/>
            <person name="Hsiao J."/>
            <person name="Zismann V."/>
            <person name="Iobst S."/>
            <person name="de Vazeille A.R."/>
            <person name="Buell C.R."/>
            <person name="Ying K."/>
            <person name="Li Y."/>
            <person name="Lu T."/>
            <person name="Huang Y."/>
            <person name="Zhao Q."/>
            <person name="Feng Q."/>
            <person name="Zhang L."/>
            <person name="Zhu J."/>
            <person name="Weng Q."/>
            <person name="Mu J."/>
            <person name="Lu Y."/>
            <person name="Fan D."/>
            <person name="Liu Y."/>
            <person name="Guan J."/>
            <person name="Zhang Y."/>
            <person name="Yu S."/>
            <person name="Liu X."/>
            <person name="Zhang Y."/>
            <person name="Hong G."/>
            <person name="Han B."/>
            <person name="Choisne N."/>
            <person name="Demange N."/>
            <person name="Orjeda G."/>
            <person name="Samain S."/>
            <person name="Cattolico L."/>
            <person name="Pelletier E."/>
            <person name="Couloux A."/>
            <person name="Segurens B."/>
            <person name="Wincker P."/>
            <person name="D'Hont A."/>
            <person name="Scarpelli C."/>
            <person name="Weissenbach J."/>
            <person name="Salanoubat M."/>
            <person name="Quetier F."/>
            <person name="Yu Y."/>
            <person name="Kim H.R."/>
            <person name="Rambo T."/>
            <person name="Currie J."/>
            <person name="Collura K."/>
            <person name="Luo M."/>
            <person name="Yang T."/>
            <person name="Ammiraju J.S.S."/>
            <person name="Engler F."/>
            <person name="Soderlund C."/>
            <person name="Wing R.A."/>
            <person name="Palmer L.E."/>
            <person name="de la Bastide M."/>
            <person name="Spiegel L."/>
            <person name="Nascimento L."/>
            <person name="Zutavern T."/>
            <person name="O'Shaughnessy A."/>
            <person name="Dike S."/>
            <person name="Dedhia N."/>
            <person name="Preston R."/>
            <person name="Balija V."/>
            <person name="McCombie W.R."/>
            <person name="Chow T."/>
            <person name="Chen H."/>
            <person name="Chung M."/>
            <person name="Chen C."/>
            <person name="Shaw J."/>
            <person name="Wu H."/>
            <person name="Hsiao K."/>
            <person name="Chao Y."/>
            <person name="Chu M."/>
            <person name="Cheng C."/>
            <person name="Hour A."/>
            <person name="Lee P."/>
            <person name="Lin S."/>
            <person name="Lin Y."/>
            <person name="Liou J."/>
            <person name="Liu S."/>
            <person name="Hsing Y."/>
            <person name="Raghuvanshi S."/>
            <person name="Mohanty A."/>
            <person name="Bharti A.K."/>
            <person name="Gaur A."/>
            <person name="Gupta V."/>
            <person name="Kumar D."/>
            <person name="Ravi V."/>
            <person name="Vij S."/>
            <person name="Kapur A."/>
            <person name="Khurana P."/>
            <person name="Khurana P."/>
            <person name="Khurana J.P."/>
            <person name="Tyagi A.K."/>
            <person name="Gaikwad K."/>
            <person name="Singh A."/>
            <person name="Dalal V."/>
            <person name="Srivastava S."/>
            <person name="Dixit A."/>
            <person name="Pal A.K."/>
            <person name="Ghazi I.A."/>
            <person name="Yadav M."/>
            <person name="Pandit A."/>
            <person name="Bhargava A."/>
            <person name="Sureshbabu K."/>
            <person name="Batra K."/>
            <person name="Sharma T.R."/>
            <person name="Mohapatra T."/>
            <person name="Singh N.K."/>
            <person name="Messing J."/>
            <person name="Nelson A.B."/>
            <person name="Fuks G."/>
            <person name="Kavchok S."/>
            <person name="Keizer G."/>
            <person name="Linton E."/>
            <person name="Llaca V."/>
            <person name="Song R."/>
            <person name="Tanyolac B."/>
            <person name="Young S."/>
            <person name="Ho-Il K."/>
            <person name="Hahn J.H."/>
            <person name="Sangsakoo G."/>
            <person name="Vanavichit A."/>
            <person name="de Mattos Luiz.A.T."/>
            <person name="Zimmer P.D."/>
            <person name="Malone G."/>
            <person name="Dellagostin O."/>
            <person name="de Oliveira A.C."/>
            <person name="Bevan M."/>
            <person name="Bancroft I."/>
            <person name="Minx P."/>
            <person name="Cordum H."/>
            <person name="Wilson R."/>
            <person name="Cheng Z."/>
            <person name="Jin W."/>
            <person name="Jiang J."/>
            <person name="Leong S.A."/>
            <person name="Iwama H."/>
            <person name="Gojobori T."/>
            <person name="Itoh T."/>
            <person name="Niimura Y."/>
            <person name="Fujii Y."/>
            <person name="Habara T."/>
            <person name="Sakai H."/>
            <person name="Sato Y."/>
            <person name="Wilson G."/>
            <person name="Kumar K."/>
            <person name="McCouch S."/>
            <person name="Juretic N."/>
            <person name="Hoen D."/>
            <person name="Wright S."/>
            <person name="Bruskiewich R."/>
            <person name="Bureau T."/>
            <person name="Miyao A."/>
            <person name="Hirochika H."/>
            <person name="Nishikawa T."/>
            <person name="Kadowaki K."/>
            <person name="Sugiura M."/>
            <person name="Burr B."/>
            <person name="Sasaki T."/>
        </authorList>
    </citation>
    <scope>NUCLEOTIDE SEQUENCE [LARGE SCALE GENOMIC DNA]</scope>
    <source>
        <strain evidence="3">cv. Nipponbare</strain>
    </source>
</reference>
<feature type="region of interest" description="Disordered" evidence="1">
    <location>
        <begin position="52"/>
        <end position="79"/>
    </location>
</feature>
<evidence type="ECO:0000256" key="1">
    <source>
        <dbReference type="SAM" id="MobiDB-lite"/>
    </source>
</evidence>
<gene>
    <name evidence="2" type="ordered locus">Os07g0648050</name>
    <name evidence="2" type="ORF">OSNPB_070648050</name>
</gene>
<organism evidence="2 3">
    <name type="scientific">Oryza sativa subsp. japonica</name>
    <name type="common">Rice</name>
    <dbReference type="NCBI Taxonomy" id="39947"/>
    <lineage>
        <taxon>Eukaryota</taxon>
        <taxon>Viridiplantae</taxon>
        <taxon>Streptophyta</taxon>
        <taxon>Embryophyta</taxon>
        <taxon>Tracheophyta</taxon>
        <taxon>Spermatophyta</taxon>
        <taxon>Magnoliopsida</taxon>
        <taxon>Liliopsida</taxon>
        <taxon>Poales</taxon>
        <taxon>Poaceae</taxon>
        <taxon>BOP clade</taxon>
        <taxon>Oryzoideae</taxon>
        <taxon>Oryzeae</taxon>
        <taxon>Oryzinae</taxon>
        <taxon>Oryza</taxon>
        <taxon>Oryza sativa</taxon>
    </lineage>
</organism>
<protein>
    <submittedName>
        <fullName evidence="2">Os07g0648050 protein</fullName>
    </submittedName>
</protein>
<name>A0A0N7KNY7_ORYSJ</name>
<dbReference type="Proteomes" id="UP000059680">
    <property type="component" value="Chromosome 7"/>
</dbReference>
<dbReference type="EMBL" id="AP014963">
    <property type="protein sequence ID" value="BAT02930.1"/>
    <property type="molecule type" value="Genomic_DNA"/>
</dbReference>
<proteinExistence type="predicted"/>
<accession>A0A0N7KNY7</accession>
<dbReference type="InParanoid" id="A0A0N7KNY7"/>
<sequence length="181" mass="17793">MGEAAAAALCGGGGSSSSSPAAAAAASGRCIGCSCRSSSLLRLNTLVPSTRRMAVTSQKSRASRSAANPPRMTTVAHTKQTAPTCDAAFSSTATWSANAVTLRSGTTSSTPPPSSEAVAACMDETWCSTGRRCGSYDDAVESPVCVLRCLAVAVAVGGGNGGGCTSICMGMSTPPAPAPPP</sequence>
<evidence type="ECO:0000313" key="2">
    <source>
        <dbReference type="EMBL" id="BAT02930.1"/>
    </source>
</evidence>
<keyword evidence="3" id="KW-1185">Reference proteome</keyword>
<reference evidence="2 3" key="3">
    <citation type="journal article" date="2013" name="Rice">
        <title>Improvement of the Oryza sativa Nipponbare reference genome using next generation sequence and optical map data.</title>
        <authorList>
            <person name="Kawahara Y."/>
            <person name="de la Bastide M."/>
            <person name="Hamilton J.P."/>
            <person name="Kanamori H."/>
            <person name="McCombie W.R."/>
            <person name="Ouyang S."/>
            <person name="Schwartz D.C."/>
            <person name="Tanaka T."/>
            <person name="Wu J."/>
            <person name="Zhou S."/>
            <person name="Childs K.L."/>
            <person name="Davidson R.M."/>
            <person name="Lin H."/>
            <person name="Quesada-Ocampo L."/>
            <person name="Vaillancourt B."/>
            <person name="Sakai H."/>
            <person name="Lee S.S."/>
            <person name="Kim J."/>
            <person name="Numa H."/>
            <person name="Itoh T."/>
            <person name="Buell C.R."/>
            <person name="Matsumoto T."/>
        </authorList>
    </citation>
    <scope>NUCLEOTIDE SEQUENCE [LARGE SCALE GENOMIC DNA]</scope>
    <source>
        <strain evidence="3">cv. Nipponbare</strain>
    </source>
</reference>
<evidence type="ECO:0000313" key="3">
    <source>
        <dbReference type="Proteomes" id="UP000059680"/>
    </source>
</evidence>
<feature type="compositionally biased region" description="Polar residues" evidence="1">
    <location>
        <begin position="55"/>
        <end position="66"/>
    </location>
</feature>
<reference evidence="2 3" key="2">
    <citation type="journal article" date="2013" name="Plant Cell Physiol.">
        <title>Rice Annotation Project Database (RAP-DB): an integrative and interactive database for rice genomics.</title>
        <authorList>
            <person name="Sakai H."/>
            <person name="Lee S.S."/>
            <person name="Tanaka T."/>
            <person name="Numa H."/>
            <person name="Kim J."/>
            <person name="Kawahara Y."/>
            <person name="Wakimoto H."/>
            <person name="Yang C.C."/>
            <person name="Iwamoto M."/>
            <person name="Abe T."/>
            <person name="Yamada Y."/>
            <person name="Muto A."/>
            <person name="Inokuchi H."/>
            <person name="Ikemura T."/>
            <person name="Matsumoto T."/>
            <person name="Sasaki T."/>
            <person name="Itoh T."/>
        </authorList>
    </citation>
    <scope>NUCLEOTIDE SEQUENCE [LARGE SCALE GENOMIC DNA]</scope>
    <source>
        <strain evidence="3">cv. Nipponbare</strain>
    </source>
</reference>
<dbReference type="PaxDb" id="39947-A0A0N7KNY7"/>